<keyword evidence="7 12" id="KW-1133">Transmembrane helix</keyword>
<sequence length="454" mass="48212">MTTRPTDDPPRQPMRKVIAASLSGALLEWYDFNLYGLSAALVFNRLFFPDADPLIGTLLSLATFGVGFVSRPIGALLFGHLGDRVGRKQILVATMMIIGGATFLIGLLPDYNTIGVWAPILLVTLRLVQGLGLGGEFGGASLLTVEHAPRHSRGFWGSLPQTGGPIGYLIAVAVVSLFALLPEDDFLSWGWRVPFLLSAVLLVVGLLVRLKIEETPAFHRVKAADAQVRVPLLTALRRYPRSIAVGFGARLGEAGTSQIYQPFAISFVTTSLGFSQGVALTGVVLYNLLGLALMPVAGAISDRVGRRPLYLAGGVIVALTAFPYFWLLEMGSTWWAWTAMALATLGGAVCMSSLQATLFTEMFGVRVRYSGMSFAYQTSAMVAGFVPAAATSLLVAFDGATWPVALLVVGLGAVSVVSTLFMRETRHVDTAELEAATGGGAPGADNRADSRADD</sequence>
<keyword evidence="6" id="KW-0769">Symport</keyword>
<dbReference type="FunFam" id="1.20.1250.20:FF:000001">
    <property type="entry name" value="Dicarboxylate MFS transporter"/>
    <property type="match status" value="1"/>
</dbReference>
<evidence type="ECO:0000256" key="1">
    <source>
        <dbReference type="ARBA" id="ARBA00004651"/>
    </source>
</evidence>
<evidence type="ECO:0000256" key="4">
    <source>
        <dbReference type="ARBA" id="ARBA00022475"/>
    </source>
</evidence>
<dbReference type="PROSITE" id="PS00216">
    <property type="entry name" value="SUGAR_TRANSPORT_1"/>
    <property type="match status" value="1"/>
</dbReference>
<feature type="transmembrane region" description="Helical" evidence="12">
    <location>
        <begin position="374"/>
        <end position="396"/>
    </location>
</feature>
<evidence type="ECO:0000256" key="5">
    <source>
        <dbReference type="ARBA" id="ARBA00022692"/>
    </source>
</evidence>
<proteinExistence type="inferred from homology"/>
<accession>A0A9X3NM71</accession>
<dbReference type="GO" id="GO:0005886">
    <property type="term" value="C:plasma membrane"/>
    <property type="evidence" value="ECO:0007669"/>
    <property type="project" value="UniProtKB-SubCell"/>
</dbReference>
<feature type="transmembrane region" description="Helical" evidence="12">
    <location>
        <begin position="334"/>
        <end position="354"/>
    </location>
</feature>
<evidence type="ECO:0000256" key="10">
    <source>
        <dbReference type="ARBA" id="ARBA00039918"/>
    </source>
</evidence>
<evidence type="ECO:0000256" key="3">
    <source>
        <dbReference type="ARBA" id="ARBA00022448"/>
    </source>
</evidence>
<dbReference type="Gene3D" id="1.20.1250.20">
    <property type="entry name" value="MFS general substrate transporter like domains"/>
    <property type="match status" value="2"/>
</dbReference>
<dbReference type="InterPro" id="IPR036259">
    <property type="entry name" value="MFS_trans_sf"/>
</dbReference>
<dbReference type="EMBL" id="JAJAQC010000033">
    <property type="protein sequence ID" value="MDA0566329.1"/>
    <property type="molecule type" value="Genomic_DNA"/>
</dbReference>
<dbReference type="InterPro" id="IPR011701">
    <property type="entry name" value="MFS"/>
</dbReference>
<feature type="domain" description="Major facilitator superfamily (MFS) profile" evidence="13">
    <location>
        <begin position="17"/>
        <end position="427"/>
    </location>
</feature>
<dbReference type="Pfam" id="PF07690">
    <property type="entry name" value="MFS_1"/>
    <property type="match status" value="1"/>
</dbReference>
<evidence type="ECO:0000256" key="12">
    <source>
        <dbReference type="SAM" id="Phobius"/>
    </source>
</evidence>
<gene>
    <name evidence="14" type="ORF">LG943_18705</name>
</gene>
<dbReference type="PROSITE" id="PS50850">
    <property type="entry name" value="MFS"/>
    <property type="match status" value="1"/>
</dbReference>
<keyword evidence="5 12" id="KW-0812">Transmembrane</keyword>
<comment type="caution">
    <text evidence="14">The sequence shown here is derived from an EMBL/GenBank/DDBJ whole genome shotgun (WGS) entry which is preliminary data.</text>
</comment>
<dbReference type="PANTHER" id="PTHR43045">
    <property type="entry name" value="SHIKIMATE TRANSPORTER"/>
    <property type="match status" value="1"/>
</dbReference>
<organism evidence="14 15">
    <name type="scientific">Streptomonospora mangrovi</name>
    <dbReference type="NCBI Taxonomy" id="2883123"/>
    <lineage>
        <taxon>Bacteria</taxon>
        <taxon>Bacillati</taxon>
        <taxon>Actinomycetota</taxon>
        <taxon>Actinomycetes</taxon>
        <taxon>Streptosporangiales</taxon>
        <taxon>Nocardiopsidaceae</taxon>
        <taxon>Streptomonospora</taxon>
    </lineage>
</organism>
<feature type="transmembrane region" description="Helical" evidence="12">
    <location>
        <begin position="402"/>
        <end position="422"/>
    </location>
</feature>
<comment type="similarity">
    <text evidence="2">Belongs to the major facilitator superfamily. Metabolite:H+ Symporter (MHS) family (TC 2.A.1.6) family.</text>
</comment>
<dbReference type="InterPro" id="IPR020846">
    <property type="entry name" value="MFS_dom"/>
</dbReference>
<evidence type="ECO:0000259" key="13">
    <source>
        <dbReference type="PROSITE" id="PS50850"/>
    </source>
</evidence>
<feature type="transmembrane region" description="Helical" evidence="12">
    <location>
        <begin position="90"/>
        <end position="108"/>
    </location>
</feature>
<reference evidence="14" key="1">
    <citation type="submission" date="2021-10" db="EMBL/GenBank/DDBJ databases">
        <title>Streptomonospora sp. nov., isolated from mangrove soil.</title>
        <authorList>
            <person name="Chen X."/>
            <person name="Ge X."/>
            <person name="Liu W."/>
        </authorList>
    </citation>
    <scope>NUCLEOTIDE SEQUENCE</scope>
    <source>
        <strain evidence="14">S1-112</strain>
    </source>
</reference>
<feature type="transmembrane region" description="Helical" evidence="12">
    <location>
        <begin position="309"/>
        <end position="328"/>
    </location>
</feature>
<comment type="subcellular location">
    <subcellularLocation>
        <location evidence="1">Cell membrane</location>
        <topology evidence="1">Multi-pass membrane protein</topology>
    </subcellularLocation>
</comment>
<feature type="transmembrane region" description="Helical" evidence="12">
    <location>
        <begin position="277"/>
        <end position="297"/>
    </location>
</feature>
<dbReference type="RefSeq" id="WP_270073587.1">
    <property type="nucleotide sequence ID" value="NZ_JAJAQC010000033.1"/>
</dbReference>
<dbReference type="AlphaFoldDB" id="A0A9X3NM71"/>
<evidence type="ECO:0000313" key="15">
    <source>
        <dbReference type="Proteomes" id="UP001140076"/>
    </source>
</evidence>
<evidence type="ECO:0000256" key="8">
    <source>
        <dbReference type="ARBA" id="ARBA00023136"/>
    </source>
</evidence>
<keyword evidence="4" id="KW-1003">Cell membrane</keyword>
<name>A0A9X3NM71_9ACTN</name>
<dbReference type="InterPro" id="IPR005829">
    <property type="entry name" value="Sugar_transporter_CS"/>
</dbReference>
<evidence type="ECO:0000256" key="2">
    <source>
        <dbReference type="ARBA" id="ARBA00008240"/>
    </source>
</evidence>
<evidence type="ECO:0000313" key="14">
    <source>
        <dbReference type="EMBL" id="MDA0566329.1"/>
    </source>
</evidence>
<keyword evidence="15" id="KW-1185">Reference proteome</keyword>
<keyword evidence="3" id="KW-0813">Transport</keyword>
<evidence type="ECO:0000256" key="11">
    <source>
        <dbReference type="SAM" id="MobiDB-lite"/>
    </source>
</evidence>
<dbReference type="PROSITE" id="PS00217">
    <property type="entry name" value="SUGAR_TRANSPORT_2"/>
    <property type="match status" value="1"/>
</dbReference>
<feature type="transmembrane region" description="Helical" evidence="12">
    <location>
        <begin position="193"/>
        <end position="212"/>
    </location>
</feature>
<evidence type="ECO:0000256" key="9">
    <source>
        <dbReference type="ARBA" id="ARBA00037295"/>
    </source>
</evidence>
<dbReference type="SUPFAM" id="SSF103473">
    <property type="entry name" value="MFS general substrate transporter"/>
    <property type="match status" value="1"/>
</dbReference>
<evidence type="ECO:0000256" key="7">
    <source>
        <dbReference type="ARBA" id="ARBA00022989"/>
    </source>
</evidence>
<comment type="function">
    <text evidence="9">May be a proton symporter involved in the uptake of osmolytes such as proline and glycine betaine.</text>
</comment>
<dbReference type="Proteomes" id="UP001140076">
    <property type="component" value="Unassembled WGS sequence"/>
</dbReference>
<evidence type="ECO:0000256" key="6">
    <source>
        <dbReference type="ARBA" id="ARBA00022847"/>
    </source>
</evidence>
<feature type="transmembrane region" description="Helical" evidence="12">
    <location>
        <begin position="54"/>
        <end position="78"/>
    </location>
</feature>
<dbReference type="GO" id="GO:0015293">
    <property type="term" value="F:symporter activity"/>
    <property type="evidence" value="ECO:0007669"/>
    <property type="project" value="UniProtKB-KW"/>
</dbReference>
<feature type="region of interest" description="Disordered" evidence="11">
    <location>
        <begin position="433"/>
        <end position="454"/>
    </location>
</feature>
<feature type="transmembrane region" description="Helical" evidence="12">
    <location>
        <begin position="165"/>
        <end position="181"/>
    </location>
</feature>
<keyword evidence="8 12" id="KW-0472">Membrane</keyword>
<dbReference type="CDD" id="cd17369">
    <property type="entry name" value="MFS_ShiA_like"/>
    <property type="match status" value="1"/>
</dbReference>
<protein>
    <recommendedName>
        <fullName evidence="10">Putative proline/betaine transporter</fullName>
    </recommendedName>
</protein>
<dbReference type="PANTHER" id="PTHR43045:SF1">
    <property type="entry name" value="SHIKIMATE TRANSPORTER"/>
    <property type="match status" value="1"/>
</dbReference>